<feature type="domain" description="IclR-ED" evidence="5">
    <location>
        <begin position="66"/>
        <end position="247"/>
    </location>
</feature>
<gene>
    <name evidence="6" type="ORF">GCM10011391_02180</name>
</gene>
<evidence type="ECO:0000313" key="7">
    <source>
        <dbReference type="Proteomes" id="UP000628775"/>
    </source>
</evidence>
<proteinExistence type="predicted"/>
<dbReference type="SMART" id="SM00346">
    <property type="entry name" value="HTH_ICLR"/>
    <property type="match status" value="1"/>
</dbReference>
<dbReference type="Pfam" id="PF01614">
    <property type="entry name" value="IclR_C"/>
    <property type="match status" value="1"/>
</dbReference>
<dbReference type="InterPro" id="IPR050707">
    <property type="entry name" value="HTH_MetabolicPath_Reg"/>
</dbReference>
<reference evidence="6" key="2">
    <citation type="submission" date="2020-09" db="EMBL/GenBank/DDBJ databases">
        <authorList>
            <person name="Sun Q."/>
            <person name="Zhou Y."/>
        </authorList>
    </citation>
    <scope>NUCLEOTIDE SEQUENCE</scope>
    <source>
        <strain evidence="6">CGMCC 1.15371</strain>
    </source>
</reference>
<dbReference type="Proteomes" id="UP000628775">
    <property type="component" value="Unassembled WGS sequence"/>
</dbReference>
<dbReference type="PANTHER" id="PTHR30136:SF24">
    <property type="entry name" value="HTH-TYPE TRANSCRIPTIONAL REPRESSOR ALLR"/>
    <property type="match status" value="1"/>
</dbReference>
<sequence>MGSKTLLKSLSLLDKFTLDTPTWGLRELARELDMSHTIVYRLLSTFEEKGYIYRDPDTHKYHLGIKFMELGNIVEDNLRLLEVIQPIMKNIAIETGESVVLTILDNLEGIFVKIVESDKHVRFAESVGRRSPLYIGASHKTILAYLPKDTQQKVISQGIAMQVKQIKSEALFIQQLESIQEKGWAYSVGETFEDVSAVAVPLFDGRGTIVGSLSVAGPVYRLSSEAAQQQLVILQHYQKEMNAILSNALLPTRREAFIGNLL</sequence>
<dbReference type="PROSITE" id="PS51078">
    <property type="entry name" value="ICLR_ED"/>
    <property type="match status" value="1"/>
</dbReference>
<accession>A0A8J2VLF1</accession>
<dbReference type="PROSITE" id="PS51077">
    <property type="entry name" value="HTH_ICLR"/>
    <property type="match status" value="1"/>
</dbReference>
<reference evidence="6" key="1">
    <citation type="journal article" date="2014" name="Int. J. Syst. Evol. Microbiol.">
        <title>Complete genome sequence of Corynebacterium casei LMG S-19264T (=DSM 44701T), isolated from a smear-ripened cheese.</title>
        <authorList>
            <consortium name="US DOE Joint Genome Institute (JGI-PGF)"/>
            <person name="Walter F."/>
            <person name="Albersmeier A."/>
            <person name="Kalinowski J."/>
            <person name="Ruckert C."/>
        </authorList>
    </citation>
    <scope>NUCLEOTIDE SEQUENCE</scope>
    <source>
        <strain evidence="6">CGMCC 1.15371</strain>
    </source>
</reference>
<dbReference type="PANTHER" id="PTHR30136">
    <property type="entry name" value="HELIX-TURN-HELIX TRANSCRIPTIONAL REGULATOR, ICLR FAMILY"/>
    <property type="match status" value="1"/>
</dbReference>
<dbReference type="InterPro" id="IPR005471">
    <property type="entry name" value="Tscrpt_reg_IclR_N"/>
</dbReference>
<dbReference type="InterPro" id="IPR014757">
    <property type="entry name" value="Tscrpt_reg_IclR_C"/>
</dbReference>
<name>A0A8J2VLF1_9BACL</name>
<dbReference type="InterPro" id="IPR036388">
    <property type="entry name" value="WH-like_DNA-bd_sf"/>
</dbReference>
<evidence type="ECO:0000256" key="1">
    <source>
        <dbReference type="ARBA" id="ARBA00023015"/>
    </source>
</evidence>
<dbReference type="GO" id="GO:0045892">
    <property type="term" value="P:negative regulation of DNA-templated transcription"/>
    <property type="evidence" value="ECO:0007669"/>
    <property type="project" value="TreeGrafter"/>
</dbReference>
<keyword evidence="7" id="KW-1185">Reference proteome</keyword>
<feature type="domain" description="HTH iclR-type" evidence="4">
    <location>
        <begin position="3"/>
        <end position="65"/>
    </location>
</feature>
<evidence type="ECO:0000256" key="3">
    <source>
        <dbReference type="ARBA" id="ARBA00023163"/>
    </source>
</evidence>
<evidence type="ECO:0000313" key="6">
    <source>
        <dbReference type="EMBL" id="GGE27376.1"/>
    </source>
</evidence>
<keyword evidence="1" id="KW-0805">Transcription regulation</keyword>
<protein>
    <submittedName>
        <fullName evidence="6">IclR family transcriptional regulator</fullName>
    </submittedName>
</protein>
<evidence type="ECO:0000259" key="5">
    <source>
        <dbReference type="PROSITE" id="PS51078"/>
    </source>
</evidence>
<dbReference type="InterPro" id="IPR029016">
    <property type="entry name" value="GAF-like_dom_sf"/>
</dbReference>
<dbReference type="SUPFAM" id="SSF55781">
    <property type="entry name" value="GAF domain-like"/>
    <property type="match status" value="1"/>
</dbReference>
<dbReference type="Pfam" id="PF09339">
    <property type="entry name" value="HTH_IclR"/>
    <property type="match status" value="1"/>
</dbReference>
<dbReference type="InterPro" id="IPR036390">
    <property type="entry name" value="WH_DNA-bd_sf"/>
</dbReference>
<dbReference type="Gene3D" id="3.30.450.40">
    <property type="match status" value="1"/>
</dbReference>
<evidence type="ECO:0000259" key="4">
    <source>
        <dbReference type="PROSITE" id="PS51077"/>
    </source>
</evidence>
<dbReference type="GO" id="GO:0003700">
    <property type="term" value="F:DNA-binding transcription factor activity"/>
    <property type="evidence" value="ECO:0007669"/>
    <property type="project" value="TreeGrafter"/>
</dbReference>
<dbReference type="RefSeq" id="WP_188687986.1">
    <property type="nucleotide sequence ID" value="NZ_BMIR01000001.1"/>
</dbReference>
<dbReference type="AlphaFoldDB" id="A0A8J2VLF1"/>
<organism evidence="6 7">
    <name type="scientific">Pullulanibacillus camelliae</name>
    <dbReference type="NCBI Taxonomy" id="1707096"/>
    <lineage>
        <taxon>Bacteria</taxon>
        <taxon>Bacillati</taxon>
        <taxon>Bacillota</taxon>
        <taxon>Bacilli</taxon>
        <taxon>Bacillales</taxon>
        <taxon>Sporolactobacillaceae</taxon>
        <taxon>Pullulanibacillus</taxon>
    </lineage>
</organism>
<keyword evidence="2" id="KW-0238">DNA-binding</keyword>
<dbReference type="GO" id="GO:0003677">
    <property type="term" value="F:DNA binding"/>
    <property type="evidence" value="ECO:0007669"/>
    <property type="project" value="UniProtKB-KW"/>
</dbReference>
<keyword evidence="3" id="KW-0804">Transcription</keyword>
<dbReference type="SUPFAM" id="SSF46785">
    <property type="entry name" value="Winged helix' DNA-binding domain"/>
    <property type="match status" value="1"/>
</dbReference>
<evidence type="ECO:0000256" key="2">
    <source>
        <dbReference type="ARBA" id="ARBA00023125"/>
    </source>
</evidence>
<dbReference type="EMBL" id="BMIR01000001">
    <property type="protein sequence ID" value="GGE27376.1"/>
    <property type="molecule type" value="Genomic_DNA"/>
</dbReference>
<dbReference type="Gene3D" id="1.10.10.10">
    <property type="entry name" value="Winged helix-like DNA-binding domain superfamily/Winged helix DNA-binding domain"/>
    <property type="match status" value="1"/>
</dbReference>
<comment type="caution">
    <text evidence="6">The sequence shown here is derived from an EMBL/GenBank/DDBJ whole genome shotgun (WGS) entry which is preliminary data.</text>
</comment>